<dbReference type="Proteomes" id="UP000017836">
    <property type="component" value="Unassembled WGS sequence"/>
</dbReference>
<name>U5DC63_AMBTC</name>
<accession>U5DC63</accession>
<feature type="region of interest" description="Disordered" evidence="1">
    <location>
        <begin position="485"/>
        <end position="540"/>
    </location>
</feature>
<feature type="compositionally biased region" description="Polar residues" evidence="1">
    <location>
        <begin position="208"/>
        <end position="221"/>
    </location>
</feature>
<feature type="compositionally biased region" description="Polar residues" evidence="1">
    <location>
        <begin position="403"/>
        <end position="417"/>
    </location>
</feature>
<evidence type="ECO:0000313" key="3">
    <source>
        <dbReference type="EMBL" id="ERN20104.1"/>
    </source>
</evidence>
<feature type="domain" description="UBX" evidence="2">
    <location>
        <begin position="313"/>
        <end position="391"/>
    </location>
</feature>
<dbReference type="InterPro" id="IPR001012">
    <property type="entry name" value="UBX_dom"/>
</dbReference>
<evidence type="ECO:0000259" key="2">
    <source>
        <dbReference type="PROSITE" id="PS50033"/>
    </source>
</evidence>
<feature type="compositionally biased region" description="Basic and acidic residues" evidence="1">
    <location>
        <begin position="183"/>
        <end position="194"/>
    </location>
</feature>
<dbReference type="PROSITE" id="PS50033">
    <property type="entry name" value="UBX"/>
    <property type="match status" value="1"/>
</dbReference>
<dbReference type="InterPro" id="IPR036249">
    <property type="entry name" value="Thioredoxin-like_sf"/>
</dbReference>
<dbReference type="Pfam" id="PF00789">
    <property type="entry name" value="UBX"/>
    <property type="match status" value="1"/>
</dbReference>
<dbReference type="Pfam" id="PF23187">
    <property type="entry name" value="UBX7_N"/>
    <property type="match status" value="1"/>
</dbReference>
<keyword evidence="4" id="KW-1185">Reference proteome</keyword>
<dbReference type="STRING" id="13333.U5DC63"/>
<feature type="region of interest" description="Disordered" evidence="1">
    <location>
        <begin position="137"/>
        <end position="234"/>
    </location>
</feature>
<dbReference type="eggNOG" id="KOG2507">
    <property type="taxonomic scope" value="Eukaryota"/>
</dbReference>
<evidence type="ECO:0000313" key="4">
    <source>
        <dbReference type="Proteomes" id="UP000017836"/>
    </source>
</evidence>
<dbReference type="CDD" id="cd01767">
    <property type="entry name" value="UBX"/>
    <property type="match status" value="1"/>
</dbReference>
<organism evidence="3 4">
    <name type="scientific">Amborella trichopoda</name>
    <dbReference type="NCBI Taxonomy" id="13333"/>
    <lineage>
        <taxon>Eukaryota</taxon>
        <taxon>Viridiplantae</taxon>
        <taxon>Streptophyta</taxon>
        <taxon>Embryophyta</taxon>
        <taxon>Tracheophyta</taxon>
        <taxon>Spermatophyta</taxon>
        <taxon>Magnoliopsida</taxon>
        <taxon>Amborellales</taxon>
        <taxon>Amborellaceae</taxon>
        <taxon>Amborella</taxon>
    </lineage>
</organism>
<dbReference type="EMBL" id="KI392060">
    <property type="protein sequence ID" value="ERN20104.1"/>
    <property type="molecule type" value="Genomic_DNA"/>
</dbReference>
<dbReference type="Gene3D" id="3.40.30.10">
    <property type="entry name" value="Glutaredoxin"/>
    <property type="match status" value="1"/>
</dbReference>
<dbReference type="OMA" id="FEPNNTS"/>
<sequence>MESSASLLAFKGSVPEAINETRSQQKILLVYISGTDEASWSLEQSTWMDLDVKASVSKHCIFLHLREGSLDEKQFSVCYPQKSVPNISAVGYNGILLWQHDGYASPETLVAGIQKAWDDFHFRETAAAIMTAALLSNNPQSSSSDASSVGHGESSIPAKPSSSPTNKESERKPSDASLLEPKSNYREPTPKLEESELSIGTAAEGTHFPQSEGESVEQKSPSSEDTKSSLIPETADVSCSTVDVRSFDIYGGSHAQQKNVSLDDMHSTSTEEVEGFPAFEYVVPQENTQTVANAPEIDHCTFDAKVDDRSSLTKLSDVHLHIRFPDGKSIKEKFEETDTLGMVREYINDNRTSQIGPYSLAVPYPRKIFSESEMSKTLLELGMGSREALIIIPRNPSVEPRRGQTSSQANAAGNSQDPSHESSPGLIWRMLSYLNPFSYVGGGGITNSSDHQQQASLSNAWQYRPNANLRSSLAGSERSDAMYRSQTSAGERVVSSGKAATKRWGGNIHTLNHDENDDASRDRNTFWNGNSTQFGGDNNK</sequence>
<dbReference type="Gene3D" id="3.10.20.90">
    <property type="entry name" value="Phosphatidylinositol 3-kinase Catalytic Subunit, Chain A, domain 1"/>
    <property type="match status" value="1"/>
</dbReference>
<dbReference type="OrthoDB" id="2445133at2759"/>
<dbReference type="PANTHER" id="PTHR47770:SF1">
    <property type="entry name" value="PLANT UBX DOMAIN-CONTAINING PROTEIN 11"/>
    <property type="match status" value="1"/>
</dbReference>
<dbReference type="KEGG" id="atr:18448514"/>
<dbReference type="SMART" id="SM00166">
    <property type="entry name" value="UBX"/>
    <property type="match status" value="1"/>
</dbReference>
<dbReference type="Gramene" id="ERN20104">
    <property type="protein sequence ID" value="ERN20104"/>
    <property type="gene ID" value="AMTR_s00066p00042530"/>
</dbReference>
<feature type="compositionally biased region" description="Polar residues" evidence="1">
    <location>
        <begin position="525"/>
        <end position="540"/>
    </location>
</feature>
<dbReference type="PANTHER" id="PTHR47770">
    <property type="entry name" value="PLANT UBX DOMAIN-CONTAINING PROTEIN 11"/>
    <property type="match status" value="1"/>
</dbReference>
<feature type="compositionally biased region" description="Low complexity" evidence="1">
    <location>
        <begin position="137"/>
        <end position="155"/>
    </location>
</feature>
<reference evidence="4" key="1">
    <citation type="journal article" date="2013" name="Science">
        <title>The Amborella genome and the evolution of flowering plants.</title>
        <authorList>
            <consortium name="Amborella Genome Project"/>
        </authorList>
    </citation>
    <scope>NUCLEOTIDE SEQUENCE [LARGE SCALE GENOMIC DNA]</scope>
</reference>
<feature type="compositionally biased region" description="Basic and acidic residues" evidence="1">
    <location>
        <begin position="511"/>
        <end position="524"/>
    </location>
</feature>
<evidence type="ECO:0000256" key="1">
    <source>
        <dbReference type="SAM" id="MobiDB-lite"/>
    </source>
</evidence>
<dbReference type="HOGENOM" id="CLU_030220_0_0_1"/>
<dbReference type="SUPFAM" id="SSF54236">
    <property type="entry name" value="Ubiquitin-like"/>
    <property type="match status" value="1"/>
</dbReference>
<feature type="region of interest" description="Disordered" evidence="1">
    <location>
        <begin position="392"/>
        <end position="423"/>
    </location>
</feature>
<gene>
    <name evidence="3" type="ORF">AMTR_s00066p00042530</name>
</gene>
<proteinExistence type="predicted"/>
<dbReference type="AlphaFoldDB" id="U5DC63"/>
<dbReference type="SUPFAM" id="SSF52833">
    <property type="entry name" value="Thioredoxin-like"/>
    <property type="match status" value="1"/>
</dbReference>
<dbReference type="InterPro" id="IPR029071">
    <property type="entry name" value="Ubiquitin-like_domsf"/>
</dbReference>
<protein>
    <recommendedName>
        <fullName evidence="2">UBX domain-containing protein</fullName>
    </recommendedName>
</protein>